<evidence type="ECO:0000313" key="2">
    <source>
        <dbReference type="Proteomes" id="UP000824881"/>
    </source>
</evidence>
<dbReference type="EMBL" id="WQMT02000004">
    <property type="protein sequence ID" value="KAG9224148.1"/>
    <property type="molecule type" value="Genomic_DNA"/>
</dbReference>
<gene>
    <name evidence="1" type="ORF">CCMSSC00406_0006816</name>
</gene>
<sequence>MGYAPIGARDEDLADVPKDQLKGLVCEEINIANGRTSSLSGIVVRSKVDSNPKVAIIYFQGNAGNPLHRLPVFQTLLSSPSPIRVPLDIISVAPRSYWKSTPRRPTQAGILSDYRHVLDYALTRYPSIPIILYGHSLGGAIAVCLTSLLSDSKNPEHGSIPYYSDPRYQQIKGLILENPFTSVPDMVQALYPERWVPYRYLAPLVFDKWDAHSAMTQASNRQPGAPETVLDRLRRDSLILVSEKDEVVPPEMSLRLAAAARNPADLSNAPKSKILEGALHENAWQTRTWRIEITRYINEILRTW</sequence>
<proteinExistence type="predicted"/>
<evidence type="ECO:0000313" key="1">
    <source>
        <dbReference type="EMBL" id="KAG9224148.1"/>
    </source>
</evidence>
<name>A0ACB7J2T1_PLECO</name>
<reference evidence="1 2" key="1">
    <citation type="journal article" date="2021" name="Appl. Environ. Microbiol.">
        <title>Genetic linkage and physical mapping for an oyster mushroom Pleurotus cornucopiae and QTL analysis for the trait cap color.</title>
        <authorList>
            <person name="Zhang Y."/>
            <person name="Gao W."/>
            <person name="Sonnenberg A."/>
            <person name="Chen Q."/>
            <person name="Zhang J."/>
            <person name="Huang C."/>
        </authorList>
    </citation>
    <scope>NUCLEOTIDE SEQUENCE [LARGE SCALE GENOMIC DNA]</scope>
    <source>
        <strain evidence="1">CCMSSC00406</strain>
    </source>
</reference>
<comment type="caution">
    <text evidence="1">The sequence shown here is derived from an EMBL/GenBank/DDBJ whole genome shotgun (WGS) entry which is preliminary data.</text>
</comment>
<accession>A0ACB7J2T1</accession>
<protein>
    <submittedName>
        <fullName evidence="1">Uncharacterized protein</fullName>
    </submittedName>
</protein>
<organism evidence="1 2">
    <name type="scientific">Pleurotus cornucopiae</name>
    <name type="common">Cornucopia mushroom</name>
    <dbReference type="NCBI Taxonomy" id="5321"/>
    <lineage>
        <taxon>Eukaryota</taxon>
        <taxon>Fungi</taxon>
        <taxon>Dikarya</taxon>
        <taxon>Basidiomycota</taxon>
        <taxon>Agaricomycotina</taxon>
        <taxon>Agaricomycetes</taxon>
        <taxon>Agaricomycetidae</taxon>
        <taxon>Agaricales</taxon>
        <taxon>Pleurotineae</taxon>
        <taxon>Pleurotaceae</taxon>
        <taxon>Pleurotus</taxon>
    </lineage>
</organism>
<keyword evidence="2" id="KW-1185">Reference proteome</keyword>
<dbReference type="Proteomes" id="UP000824881">
    <property type="component" value="Unassembled WGS sequence"/>
</dbReference>